<evidence type="ECO:0000256" key="1">
    <source>
        <dbReference type="SAM" id="MobiDB-lite"/>
    </source>
</evidence>
<organism evidence="3 4">
    <name type="scientific">Talaromyces proteolyticus</name>
    <dbReference type="NCBI Taxonomy" id="1131652"/>
    <lineage>
        <taxon>Eukaryota</taxon>
        <taxon>Fungi</taxon>
        <taxon>Dikarya</taxon>
        <taxon>Ascomycota</taxon>
        <taxon>Pezizomycotina</taxon>
        <taxon>Eurotiomycetes</taxon>
        <taxon>Eurotiomycetidae</taxon>
        <taxon>Eurotiales</taxon>
        <taxon>Trichocomaceae</taxon>
        <taxon>Talaromyces</taxon>
        <taxon>Talaromyces sect. Bacilispori</taxon>
    </lineage>
</organism>
<evidence type="ECO:0000256" key="2">
    <source>
        <dbReference type="SAM" id="Phobius"/>
    </source>
</evidence>
<feature type="transmembrane region" description="Helical" evidence="2">
    <location>
        <begin position="15"/>
        <end position="35"/>
    </location>
</feature>
<protein>
    <submittedName>
        <fullName evidence="3">Uncharacterized protein</fullName>
    </submittedName>
</protein>
<comment type="caution">
    <text evidence="3">The sequence shown here is derived from an EMBL/GenBank/DDBJ whole genome shotgun (WGS) entry which is preliminary data.</text>
</comment>
<keyword evidence="4" id="KW-1185">Reference proteome</keyword>
<feature type="region of interest" description="Disordered" evidence="1">
    <location>
        <begin position="84"/>
        <end position="129"/>
    </location>
</feature>
<accession>A0AAD4KQG4</accession>
<name>A0AAD4KQG4_9EURO</name>
<dbReference type="RefSeq" id="XP_046069047.1">
    <property type="nucleotide sequence ID" value="XM_046213856.1"/>
</dbReference>
<evidence type="ECO:0000313" key="4">
    <source>
        <dbReference type="Proteomes" id="UP001201262"/>
    </source>
</evidence>
<evidence type="ECO:0000313" key="3">
    <source>
        <dbReference type="EMBL" id="KAH8693174.1"/>
    </source>
</evidence>
<dbReference type="PANTHER" id="PTHR40623">
    <property type="entry name" value="INTEGRAL MEMBRANE PROTEIN"/>
    <property type="match status" value="1"/>
</dbReference>
<reference evidence="3" key="1">
    <citation type="submission" date="2021-12" db="EMBL/GenBank/DDBJ databases">
        <title>Convergent genome expansion in fungi linked to evolution of root-endophyte symbiosis.</title>
        <authorList>
            <consortium name="DOE Joint Genome Institute"/>
            <person name="Ke Y.-H."/>
            <person name="Bonito G."/>
            <person name="Liao H.-L."/>
            <person name="Looney B."/>
            <person name="Rojas-Flechas A."/>
            <person name="Nash J."/>
            <person name="Hameed K."/>
            <person name="Schadt C."/>
            <person name="Martin F."/>
            <person name="Crous P.W."/>
            <person name="Miettinen O."/>
            <person name="Magnuson J.K."/>
            <person name="Labbe J."/>
            <person name="Jacobson D."/>
            <person name="Doktycz M.J."/>
            <person name="Veneault-Fourrey C."/>
            <person name="Kuo A."/>
            <person name="Mondo S."/>
            <person name="Calhoun S."/>
            <person name="Riley R."/>
            <person name="Ohm R."/>
            <person name="LaButti K."/>
            <person name="Andreopoulos B."/>
            <person name="Pangilinan J."/>
            <person name="Nolan M."/>
            <person name="Tritt A."/>
            <person name="Clum A."/>
            <person name="Lipzen A."/>
            <person name="Daum C."/>
            <person name="Barry K."/>
            <person name="Grigoriev I.V."/>
            <person name="Vilgalys R."/>
        </authorList>
    </citation>
    <scope>NUCLEOTIDE SEQUENCE</scope>
    <source>
        <strain evidence="3">PMI_201</strain>
    </source>
</reference>
<dbReference type="Proteomes" id="UP001201262">
    <property type="component" value="Unassembled WGS sequence"/>
</dbReference>
<keyword evidence="2" id="KW-0812">Transmembrane</keyword>
<gene>
    <name evidence="3" type="ORF">BGW36DRAFT_35719</name>
</gene>
<dbReference type="PANTHER" id="PTHR40623:SF2">
    <property type="entry name" value="INTEGRAL MEMBRANE PROTEIN"/>
    <property type="match status" value="1"/>
</dbReference>
<dbReference type="AlphaFoldDB" id="A0AAD4KQG4"/>
<dbReference type="EMBL" id="JAJTJA010000010">
    <property type="protein sequence ID" value="KAH8693174.1"/>
    <property type="molecule type" value="Genomic_DNA"/>
</dbReference>
<sequence length="129" mass="14836">MMTFWAGWQSWEQMVFILACAMVIVIIVGGFVAWFNRWKMRFYTQASTEMADRAQTMYRQEYGQSDVLFGARALESGVLVEGIYNPTQQTPPRDLTSFKVDSSSINTPSPSPPRAPRSQQRRYTAYTPF</sequence>
<keyword evidence="2" id="KW-0472">Membrane</keyword>
<keyword evidence="2" id="KW-1133">Transmembrane helix</keyword>
<dbReference type="GeneID" id="70244143"/>
<proteinExistence type="predicted"/>